<dbReference type="InterPro" id="IPR009506">
    <property type="entry name" value="YjiS-like"/>
</dbReference>
<organism evidence="2 3">
    <name type="scientific">Devosia algicola</name>
    <dbReference type="NCBI Taxonomy" id="3026418"/>
    <lineage>
        <taxon>Bacteria</taxon>
        <taxon>Pseudomonadati</taxon>
        <taxon>Pseudomonadota</taxon>
        <taxon>Alphaproteobacteria</taxon>
        <taxon>Hyphomicrobiales</taxon>
        <taxon>Devosiaceae</taxon>
        <taxon>Devosia</taxon>
    </lineage>
</organism>
<dbReference type="Pfam" id="PF06568">
    <property type="entry name" value="YjiS-like"/>
    <property type="match status" value="1"/>
</dbReference>
<name>A0ABY7YP07_9HYPH</name>
<proteinExistence type="predicted"/>
<sequence length="45" mass="5026">MSIRKKIASYVAQRRAVRELSAMDARQLNDLGITRADIPNAVRGL</sequence>
<evidence type="ECO:0000313" key="2">
    <source>
        <dbReference type="EMBL" id="WDR02974.1"/>
    </source>
</evidence>
<evidence type="ECO:0000313" key="3">
    <source>
        <dbReference type="Proteomes" id="UP001220530"/>
    </source>
</evidence>
<protein>
    <submittedName>
        <fullName evidence="2">DUF1127 domain-containing protein</fullName>
    </submittedName>
</protein>
<dbReference type="RefSeq" id="WP_282219376.1">
    <property type="nucleotide sequence ID" value="NZ_CP118246.1"/>
</dbReference>
<evidence type="ECO:0000259" key="1">
    <source>
        <dbReference type="Pfam" id="PF06568"/>
    </source>
</evidence>
<gene>
    <name evidence="2" type="ORF">PSQ19_01785</name>
</gene>
<keyword evidence="3" id="KW-1185">Reference proteome</keyword>
<dbReference type="EMBL" id="CP118246">
    <property type="protein sequence ID" value="WDR02974.1"/>
    <property type="molecule type" value="Genomic_DNA"/>
</dbReference>
<feature type="domain" description="YjiS-like" evidence="1">
    <location>
        <begin position="4"/>
        <end position="38"/>
    </location>
</feature>
<accession>A0ABY7YP07</accession>
<dbReference type="Proteomes" id="UP001220530">
    <property type="component" value="Chromosome"/>
</dbReference>
<reference evidence="2 3" key="1">
    <citation type="submission" date="2023-02" db="EMBL/GenBank/DDBJ databases">
        <title>Devosia algicola sp. nov., isolated from the phycosphere of marine algae.</title>
        <authorList>
            <person name="Kim J.M."/>
            <person name="Lee J.K."/>
            <person name="Choi B.J."/>
            <person name="Bayburt H."/>
            <person name="Jeon C.O."/>
        </authorList>
    </citation>
    <scope>NUCLEOTIDE SEQUENCE [LARGE SCALE GENOMIC DNA]</scope>
    <source>
        <strain evidence="2 3">G20-9</strain>
    </source>
</reference>